<dbReference type="Proteomes" id="UP001165083">
    <property type="component" value="Unassembled WGS sequence"/>
</dbReference>
<evidence type="ECO:0000256" key="1">
    <source>
        <dbReference type="SAM" id="MobiDB-lite"/>
    </source>
</evidence>
<keyword evidence="3" id="KW-1185">Reference proteome</keyword>
<evidence type="ECO:0000313" key="2">
    <source>
        <dbReference type="EMBL" id="GMF32456.1"/>
    </source>
</evidence>
<name>A0A9W7CG63_9STRA</name>
<protein>
    <submittedName>
        <fullName evidence="2">Unnamed protein product</fullName>
    </submittedName>
</protein>
<accession>A0A9W7CG63</accession>
<proteinExistence type="predicted"/>
<organism evidence="2 3">
    <name type="scientific">Phytophthora lilii</name>
    <dbReference type="NCBI Taxonomy" id="2077276"/>
    <lineage>
        <taxon>Eukaryota</taxon>
        <taxon>Sar</taxon>
        <taxon>Stramenopiles</taxon>
        <taxon>Oomycota</taxon>
        <taxon>Peronosporomycetes</taxon>
        <taxon>Peronosporales</taxon>
        <taxon>Peronosporaceae</taxon>
        <taxon>Phytophthora</taxon>
    </lineage>
</organism>
<dbReference type="AlphaFoldDB" id="A0A9W7CG63"/>
<sequence length="97" mass="10641">MKALKSPELVARVMGHALIAKDHMIGDESDGRQPAGRMEVEMHERSEHGGFESALGNVQELPYSKSENCLIAETKPSPESSPERPNRLNLSFILGAQ</sequence>
<reference evidence="2" key="1">
    <citation type="submission" date="2023-04" db="EMBL/GenBank/DDBJ databases">
        <title>Phytophthora lilii NBRC 32176.</title>
        <authorList>
            <person name="Ichikawa N."/>
            <person name="Sato H."/>
            <person name="Tonouchi N."/>
        </authorList>
    </citation>
    <scope>NUCLEOTIDE SEQUENCE</scope>
    <source>
        <strain evidence="2">NBRC 32176</strain>
    </source>
</reference>
<feature type="region of interest" description="Disordered" evidence="1">
    <location>
        <begin position="73"/>
        <end position="97"/>
    </location>
</feature>
<dbReference type="EMBL" id="BSXW01000988">
    <property type="protein sequence ID" value="GMF32456.1"/>
    <property type="molecule type" value="Genomic_DNA"/>
</dbReference>
<evidence type="ECO:0000313" key="3">
    <source>
        <dbReference type="Proteomes" id="UP001165083"/>
    </source>
</evidence>
<comment type="caution">
    <text evidence="2">The sequence shown here is derived from an EMBL/GenBank/DDBJ whole genome shotgun (WGS) entry which is preliminary data.</text>
</comment>
<gene>
    <name evidence="2" type="ORF">Plil01_001387400</name>
</gene>